<keyword evidence="2 5" id="KW-0808">Transferase</keyword>
<feature type="binding site" evidence="5">
    <location>
        <position position="225"/>
    </location>
    <ligand>
        <name>Mg(2+)</name>
        <dbReference type="ChEBI" id="CHEBI:18420"/>
        <label>1</label>
    </ligand>
</feature>
<comment type="pathway">
    <text evidence="5">Amino-acid biosynthesis; L-tryptophan biosynthesis; L-tryptophan from chorismate: step 2/5.</text>
</comment>
<keyword evidence="4 5" id="KW-0057">Aromatic amino acid biosynthesis</keyword>
<organism evidence="8 9">
    <name type="scientific">Ruminococcus intestinalis</name>
    <dbReference type="NCBI Taxonomy" id="2763066"/>
    <lineage>
        <taxon>Bacteria</taxon>
        <taxon>Bacillati</taxon>
        <taxon>Bacillota</taxon>
        <taxon>Clostridia</taxon>
        <taxon>Eubacteriales</taxon>
        <taxon>Oscillospiraceae</taxon>
        <taxon>Ruminococcus</taxon>
    </lineage>
</organism>
<comment type="catalytic activity">
    <reaction evidence="5">
        <text>N-(5-phospho-beta-D-ribosyl)anthranilate + diphosphate = 5-phospho-alpha-D-ribose 1-diphosphate + anthranilate</text>
        <dbReference type="Rhea" id="RHEA:11768"/>
        <dbReference type="ChEBI" id="CHEBI:16567"/>
        <dbReference type="ChEBI" id="CHEBI:18277"/>
        <dbReference type="ChEBI" id="CHEBI:33019"/>
        <dbReference type="ChEBI" id="CHEBI:58017"/>
        <dbReference type="EC" id="2.4.2.18"/>
    </reaction>
</comment>
<dbReference type="HAMAP" id="MF_00211">
    <property type="entry name" value="TrpD"/>
    <property type="match status" value="1"/>
</dbReference>
<comment type="similarity">
    <text evidence="5">Belongs to the anthranilate phosphoribosyltransferase family.</text>
</comment>
<dbReference type="Gene3D" id="1.20.970.10">
    <property type="entry name" value="Transferase, Pyrimidine Nucleoside Phosphorylase, Chain C"/>
    <property type="match status" value="1"/>
</dbReference>
<protein>
    <recommendedName>
        <fullName evidence="5">Anthranilate phosphoribosyltransferase</fullName>
        <ecNumber evidence="5">2.4.2.18</ecNumber>
    </recommendedName>
</protein>
<feature type="binding site" evidence="5">
    <location>
        <begin position="107"/>
        <end position="115"/>
    </location>
    <ligand>
        <name>5-phospho-alpha-D-ribose 1-diphosphate</name>
        <dbReference type="ChEBI" id="CHEBI:58017"/>
    </ligand>
</feature>
<reference evidence="8 9" key="1">
    <citation type="submission" date="2020-08" db="EMBL/GenBank/DDBJ databases">
        <title>Genome public.</title>
        <authorList>
            <person name="Liu C."/>
            <person name="Sun Q."/>
        </authorList>
    </citation>
    <scope>NUCLEOTIDE SEQUENCE [LARGE SCALE GENOMIC DNA]</scope>
    <source>
        <strain evidence="8 9">NSJ-71</strain>
    </source>
</reference>
<keyword evidence="1 5" id="KW-0328">Glycosyltransferase</keyword>
<feature type="binding site" evidence="5">
    <location>
        <position position="225"/>
    </location>
    <ligand>
        <name>Mg(2+)</name>
        <dbReference type="ChEBI" id="CHEBI:18420"/>
        <label>2</label>
    </ligand>
</feature>
<comment type="cofactor">
    <cofactor evidence="5">
        <name>Mg(2+)</name>
        <dbReference type="ChEBI" id="CHEBI:18420"/>
    </cofactor>
    <text evidence="5">Binds 2 magnesium ions per monomer.</text>
</comment>
<dbReference type="InterPro" id="IPR035902">
    <property type="entry name" value="Nuc_phospho_transferase"/>
</dbReference>
<feature type="binding site" evidence="5">
    <location>
        <position position="79"/>
    </location>
    <ligand>
        <name>anthranilate</name>
        <dbReference type="ChEBI" id="CHEBI:16567"/>
        <label>1</label>
    </ligand>
</feature>
<dbReference type="EMBL" id="JACOPS010000004">
    <property type="protein sequence ID" value="MBC5728603.1"/>
    <property type="molecule type" value="Genomic_DNA"/>
</dbReference>
<name>A0ABR7HM35_9FIRM</name>
<gene>
    <name evidence="5 8" type="primary">trpD</name>
    <name evidence="8" type="ORF">H8R91_08765</name>
</gene>
<proteinExistence type="inferred from homology"/>
<feature type="binding site" evidence="5">
    <location>
        <begin position="89"/>
        <end position="92"/>
    </location>
    <ligand>
        <name>5-phospho-alpha-D-ribose 1-diphosphate</name>
        <dbReference type="ChEBI" id="CHEBI:58017"/>
    </ligand>
</feature>
<feature type="binding site" evidence="5">
    <location>
        <position position="79"/>
    </location>
    <ligand>
        <name>5-phospho-alpha-D-ribose 1-diphosphate</name>
        <dbReference type="ChEBI" id="CHEBI:58017"/>
    </ligand>
</feature>
<dbReference type="Proteomes" id="UP000636755">
    <property type="component" value="Unassembled WGS sequence"/>
</dbReference>
<accession>A0ABR7HM35</accession>
<feature type="binding site" evidence="5">
    <location>
        <position position="91"/>
    </location>
    <ligand>
        <name>Mg(2+)</name>
        <dbReference type="ChEBI" id="CHEBI:18420"/>
        <label>1</label>
    </ligand>
</feature>
<keyword evidence="9" id="KW-1185">Reference proteome</keyword>
<evidence type="ECO:0000313" key="9">
    <source>
        <dbReference type="Proteomes" id="UP000636755"/>
    </source>
</evidence>
<dbReference type="PANTHER" id="PTHR43285">
    <property type="entry name" value="ANTHRANILATE PHOSPHORIBOSYLTRANSFERASE"/>
    <property type="match status" value="1"/>
</dbReference>
<dbReference type="Gene3D" id="3.40.1030.10">
    <property type="entry name" value="Nucleoside phosphorylase/phosphoribosyltransferase catalytic domain"/>
    <property type="match status" value="1"/>
</dbReference>
<dbReference type="InterPro" id="IPR005940">
    <property type="entry name" value="Anthranilate_Pribosyl_Tfrase"/>
</dbReference>
<feature type="binding site" evidence="5">
    <location>
        <position position="224"/>
    </location>
    <ligand>
        <name>Mg(2+)</name>
        <dbReference type="ChEBI" id="CHEBI:18420"/>
        <label>2</label>
    </ligand>
</feature>
<comment type="caution">
    <text evidence="8">The sequence shown here is derived from an EMBL/GenBank/DDBJ whole genome shotgun (WGS) entry which is preliminary data.</text>
</comment>
<dbReference type="RefSeq" id="WP_186935710.1">
    <property type="nucleotide sequence ID" value="NZ_JACOPS010000004.1"/>
</dbReference>
<comment type="caution">
    <text evidence="5">Lacks conserved residue(s) required for the propagation of feature annotation.</text>
</comment>
<evidence type="ECO:0000256" key="4">
    <source>
        <dbReference type="ARBA" id="ARBA00023141"/>
    </source>
</evidence>
<evidence type="ECO:0000256" key="2">
    <source>
        <dbReference type="ARBA" id="ARBA00022679"/>
    </source>
</evidence>
<dbReference type="InterPro" id="IPR017459">
    <property type="entry name" value="Glycosyl_Trfase_fam3_N_dom"/>
</dbReference>
<feature type="binding site" evidence="5">
    <location>
        <begin position="82"/>
        <end position="83"/>
    </location>
    <ligand>
        <name>5-phospho-alpha-D-ribose 1-diphosphate</name>
        <dbReference type="ChEBI" id="CHEBI:58017"/>
    </ligand>
</feature>
<comment type="subunit">
    <text evidence="5">Homodimer.</text>
</comment>
<feature type="binding site" evidence="5">
    <location>
        <position position="165"/>
    </location>
    <ligand>
        <name>anthranilate</name>
        <dbReference type="ChEBI" id="CHEBI:16567"/>
        <label>2</label>
    </ligand>
</feature>
<dbReference type="GO" id="GO:0004048">
    <property type="term" value="F:anthranilate phosphoribosyltransferase activity"/>
    <property type="evidence" value="ECO:0007669"/>
    <property type="project" value="UniProtKB-EC"/>
</dbReference>
<evidence type="ECO:0000256" key="3">
    <source>
        <dbReference type="ARBA" id="ARBA00022822"/>
    </source>
</evidence>
<comment type="function">
    <text evidence="5">Catalyzes the transfer of the phosphoribosyl group of 5-phosphorylribose-1-pyrophosphate (PRPP) to anthranilate to yield N-(5'-phosphoribosyl)-anthranilate (PRA).</text>
</comment>
<dbReference type="Pfam" id="PF02885">
    <property type="entry name" value="Glycos_trans_3N"/>
    <property type="match status" value="1"/>
</dbReference>
<sequence length="336" mass="35660">MIKEAIKKVVDGNNLTYDEATAVMNEMMSGTATQAQTAAFLTALRIKGETIDEITACATVMRDKALHVKRDTDVLDIVGTGGDGTGTFNISTTAAFVVAAAGISVAKHGNRSMSSKSGAADCLEALGVNLTISPEKSEEILKNTGICFMFAQSYHSSMRFVGPVRKEIGIRNIFNVLGPLTNPAFANLQVTGVYSEALVEPIARVFANLGVKRGYVFYGTDGMDEVTVTAPTKVCEINNGKFSSYEIAPEQFGMPTYSSADLAGGDGKENAEITKQILKGELKGAKRDIVLLNSALGICAGGKAENIAEGIRLAETLIDSGKAYEKLEQFVKATNE</sequence>
<dbReference type="SUPFAM" id="SSF47648">
    <property type="entry name" value="Nucleoside phosphorylase/phosphoribosyltransferase N-terminal domain"/>
    <property type="match status" value="1"/>
</dbReference>
<feature type="domain" description="Glycosyl transferase family 3" evidence="6">
    <location>
        <begin position="72"/>
        <end position="324"/>
    </location>
</feature>
<evidence type="ECO:0000259" key="6">
    <source>
        <dbReference type="Pfam" id="PF00591"/>
    </source>
</evidence>
<keyword evidence="5" id="KW-0479">Metal-binding</keyword>
<feature type="binding site" evidence="5">
    <location>
        <position position="110"/>
    </location>
    <ligand>
        <name>anthranilate</name>
        <dbReference type="ChEBI" id="CHEBI:16567"/>
        <label>1</label>
    </ligand>
</feature>
<dbReference type="Pfam" id="PF00591">
    <property type="entry name" value="Glycos_transf_3"/>
    <property type="match status" value="1"/>
</dbReference>
<feature type="binding site" evidence="5">
    <location>
        <position position="87"/>
    </location>
    <ligand>
        <name>5-phospho-alpha-D-ribose 1-diphosphate</name>
        <dbReference type="ChEBI" id="CHEBI:58017"/>
    </ligand>
</feature>
<evidence type="ECO:0000313" key="8">
    <source>
        <dbReference type="EMBL" id="MBC5728603.1"/>
    </source>
</evidence>
<evidence type="ECO:0000259" key="7">
    <source>
        <dbReference type="Pfam" id="PF02885"/>
    </source>
</evidence>
<keyword evidence="5" id="KW-0028">Amino-acid biosynthesis</keyword>
<dbReference type="InterPro" id="IPR000312">
    <property type="entry name" value="Glycosyl_Trfase_fam3"/>
</dbReference>
<feature type="domain" description="Glycosyl transferase family 3 N-terminal" evidence="7">
    <location>
        <begin position="3"/>
        <end position="65"/>
    </location>
</feature>
<feature type="binding site" evidence="5">
    <location>
        <position position="119"/>
    </location>
    <ligand>
        <name>5-phospho-alpha-D-ribose 1-diphosphate</name>
        <dbReference type="ChEBI" id="CHEBI:58017"/>
    </ligand>
</feature>
<keyword evidence="3 5" id="KW-0822">Tryptophan biosynthesis</keyword>
<dbReference type="EC" id="2.4.2.18" evidence="5"/>
<dbReference type="SUPFAM" id="SSF52418">
    <property type="entry name" value="Nucleoside phosphorylase/phosphoribosyltransferase catalytic domain"/>
    <property type="match status" value="1"/>
</dbReference>
<dbReference type="PANTHER" id="PTHR43285:SF2">
    <property type="entry name" value="ANTHRANILATE PHOSPHORIBOSYLTRANSFERASE"/>
    <property type="match status" value="1"/>
</dbReference>
<dbReference type="InterPro" id="IPR036320">
    <property type="entry name" value="Glycosyl_Trfase_fam3_N_dom_sf"/>
</dbReference>
<keyword evidence="5" id="KW-0460">Magnesium</keyword>
<evidence type="ECO:0000256" key="1">
    <source>
        <dbReference type="ARBA" id="ARBA00022676"/>
    </source>
</evidence>
<dbReference type="NCBIfam" id="TIGR01245">
    <property type="entry name" value="trpD"/>
    <property type="match status" value="1"/>
</dbReference>
<evidence type="ECO:0000256" key="5">
    <source>
        <dbReference type="HAMAP-Rule" id="MF_00211"/>
    </source>
</evidence>